<name>Q8KEI5_CHLTE</name>
<dbReference type="PANTHER" id="PTHR30399:SF1">
    <property type="entry name" value="UTP PYROPHOSPHATASE"/>
    <property type="match status" value="1"/>
</dbReference>
<dbReference type="EMBL" id="AE006470">
    <property type="protein sequence ID" value="AAM71941.1"/>
    <property type="molecule type" value="Genomic_DNA"/>
</dbReference>
<dbReference type="CDD" id="cd07344">
    <property type="entry name" value="M48_yhfN_like"/>
    <property type="match status" value="1"/>
</dbReference>
<keyword evidence="3" id="KW-1185">Reference proteome</keyword>
<dbReference type="STRING" id="194439.CT0704"/>
<dbReference type="SMR" id="Q8KEI5"/>
<dbReference type="Pfam" id="PF01863">
    <property type="entry name" value="YgjP-like"/>
    <property type="match status" value="1"/>
</dbReference>
<evidence type="ECO:0000313" key="3">
    <source>
        <dbReference type="Proteomes" id="UP000001007"/>
    </source>
</evidence>
<dbReference type="Gene3D" id="3.30.2010.10">
    <property type="entry name" value="Metalloproteases ('zincins'), catalytic domain"/>
    <property type="match status" value="1"/>
</dbReference>
<accession>Q8KEI5</accession>
<feature type="domain" description="YgjP-like metallopeptidase" evidence="1">
    <location>
        <begin position="24"/>
        <end position="235"/>
    </location>
</feature>
<dbReference type="InterPro" id="IPR053136">
    <property type="entry name" value="UTP_pyrophosphatase-like"/>
</dbReference>
<dbReference type="AlphaFoldDB" id="Q8KEI5"/>
<protein>
    <submittedName>
        <fullName evidence="2">Zinc protease, putative</fullName>
    </submittedName>
</protein>
<dbReference type="Proteomes" id="UP000001007">
    <property type="component" value="Chromosome"/>
</dbReference>
<dbReference type="EnsemblBacteria" id="AAM71941">
    <property type="protein sequence ID" value="AAM71941"/>
    <property type="gene ID" value="CT0704"/>
</dbReference>
<dbReference type="eggNOG" id="COG1451">
    <property type="taxonomic scope" value="Bacteria"/>
</dbReference>
<dbReference type="GO" id="GO:0006508">
    <property type="term" value="P:proteolysis"/>
    <property type="evidence" value="ECO:0007669"/>
    <property type="project" value="UniProtKB-KW"/>
</dbReference>
<dbReference type="HOGENOM" id="CLU_065947_2_2_10"/>
<evidence type="ECO:0000313" key="2">
    <source>
        <dbReference type="EMBL" id="AAM71941.1"/>
    </source>
</evidence>
<reference evidence="2 3" key="1">
    <citation type="journal article" date="2002" name="Proc. Natl. Acad. Sci. U.S.A.">
        <title>The complete genome sequence of Chlorobium tepidum TLS, a photosynthetic, anaerobic, green-sulfur bacterium.</title>
        <authorList>
            <person name="Eisen J.A."/>
            <person name="Nelson K.E."/>
            <person name="Paulsen I.T."/>
            <person name="Heidelberg J.F."/>
            <person name="Wu M."/>
            <person name="Dodson R.J."/>
            <person name="Deboy R."/>
            <person name="Gwinn M.L."/>
            <person name="Nelson W.C."/>
            <person name="Haft D.H."/>
            <person name="Hickey E.K."/>
            <person name="Peterson J.D."/>
            <person name="Durkin A.S."/>
            <person name="Kolonay J.L."/>
            <person name="Yang F."/>
            <person name="Holt I."/>
            <person name="Umayam L.A."/>
            <person name="Mason T."/>
            <person name="Brenner M."/>
            <person name="Shea T.P."/>
            <person name="Parksey D."/>
            <person name="Nierman W.C."/>
            <person name="Feldblyum T.V."/>
            <person name="Hansen C.L."/>
            <person name="Craven M.B."/>
            <person name="Radune D."/>
            <person name="Vamathevan J."/>
            <person name="Khouri H."/>
            <person name="White O."/>
            <person name="Gruber T.M."/>
            <person name="Ketchum K.A."/>
            <person name="Venter J.C."/>
            <person name="Tettelin H."/>
            <person name="Bryant D.A."/>
            <person name="Fraser C.M."/>
        </authorList>
    </citation>
    <scope>NUCLEOTIDE SEQUENCE [LARGE SCALE GENOMIC DNA]</scope>
    <source>
        <strain evidence="3">ATCC 49652 / DSM 12025 / NBRC 103806 / TLS</strain>
    </source>
</reference>
<gene>
    <name evidence="2" type="ordered locus">CT0704</name>
</gene>
<organism evidence="2 3">
    <name type="scientific">Chlorobaculum tepidum (strain ATCC 49652 / DSM 12025 / NBRC 103806 / TLS)</name>
    <name type="common">Chlorobium tepidum</name>
    <dbReference type="NCBI Taxonomy" id="194439"/>
    <lineage>
        <taxon>Bacteria</taxon>
        <taxon>Pseudomonadati</taxon>
        <taxon>Chlorobiota</taxon>
        <taxon>Chlorobiia</taxon>
        <taxon>Chlorobiales</taxon>
        <taxon>Chlorobiaceae</taxon>
        <taxon>Chlorobaculum</taxon>
    </lineage>
</organism>
<keyword evidence="2" id="KW-0378">Hydrolase</keyword>
<proteinExistence type="predicted"/>
<sequence>MSALSFRGNSPGIEYTVKVSQRARYARLKMSPVEGLTVVVPVGFDKKQVPALVESKREWILKVRRTFDKHRAAAPAQGDAALPTVIELAGIGESWRVRYRSEPRQRITITEKGEGELEVSGPVSEHAMCFAALEQWLKHRAKLKLGAQLMRLASINGFKVSGVSVKKQKSRWGSCSSRGNINLNLKLIFLPPLLVRYIMIHELCHTLHMNHSARYWETVARFDPDCVVHDREMKHAWRFVPAWFSNAR</sequence>
<evidence type="ECO:0000259" key="1">
    <source>
        <dbReference type="Pfam" id="PF01863"/>
    </source>
</evidence>
<dbReference type="InterPro" id="IPR002725">
    <property type="entry name" value="YgjP-like_metallopeptidase"/>
</dbReference>
<dbReference type="PANTHER" id="PTHR30399">
    <property type="entry name" value="UNCHARACTERIZED PROTEIN YGJP"/>
    <property type="match status" value="1"/>
</dbReference>
<dbReference type="RefSeq" id="WP_010932386.1">
    <property type="nucleotide sequence ID" value="NC_002932.3"/>
</dbReference>
<keyword evidence="2" id="KW-0645">Protease</keyword>
<dbReference type="KEGG" id="cte:CT0704"/>
<dbReference type="OrthoDB" id="9811177at2"/>
<dbReference type="GO" id="GO:0008233">
    <property type="term" value="F:peptidase activity"/>
    <property type="evidence" value="ECO:0007669"/>
    <property type="project" value="UniProtKB-KW"/>
</dbReference>